<accession>A0A9P1JU45</accession>
<dbReference type="Pfam" id="PF00772">
    <property type="entry name" value="DnaB"/>
    <property type="match status" value="1"/>
</dbReference>
<dbReference type="InterPro" id="IPR016136">
    <property type="entry name" value="DNA_helicase_N/primase_C"/>
</dbReference>
<dbReference type="EC" id="5.6.2.3" evidence="10"/>
<keyword evidence="4" id="KW-0547">Nucleotide-binding</keyword>
<dbReference type="InterPro" id="IPR027417">
    <property type="entry name" value="P-loop_NTPase"/>
</dbReference>
<evidence type="ECO:0000256" key="10">
    <source>
        <dbReference type="ARBA" id="ARBA00044969"/>
    </source>
</evidence>
<dbReference type="Gene3D" id="1.10.860.10">
    <property type="entry name" value="DNAb Helicase, Chain A"/>
    <property type="match status" value="1"/>
</dbReference>
<evidence type="ECO:0000256" key="11">
    <source>
        <dbReference type="ARBA" id="ARBA00048954"/>
    </source>
</evidence>
<sequence length="455" mass="48743">MDTAFAELRNTPAISRMLDRHANPEVEQALLGALLTQPAAFGRTVGRVTAEDFADPVHGAIYGAVSERVSQGRAVDHRLLGDVATACDDVLQEVGGGRAYLAGLAGAAGLPSAVIDYADTIRQLATRRRLIDTGLRAVVMADEAHRIEDAVSVVIGEAEGLVDGGGARTRSEVLAAMVAGMEKPGRVFPTGYPSIDRAWGGGLYAGRMYCIAGKGKAGKSALAGGISYALNRAGVRHAYLALEMGALEIEQRQVARELGTHSMALIGHVHATILARAGQYAATATAERLDNVIYVDMPGGTMDRLRTEILAAKYRHRCAGVIVDYWQLVTGRPPGTSEEEHLRRVAEWLAATVKRLGIWVLILAQLTDDGEATAVSRTGMNRNADQLYFLRDCNLDGARWLEGKASRYTPTTDIGAQGEPALKLVYPGPHFEDWAARGNEDTRQAQIDMAEGETS</sequence>
<evidence type="ECO:0000313" key="14">
    <source>
        <dbReference type="EMBL" id="CCC99720.1"/>
    </source>
</evidence>
<dbReference type="GO" id="GO:0016787">
    <property type="term" value="F:hydrolase activity"/>
    <property type="evidence" value="ECO:0007669"/>
    <property type="project" value="UniProtKB-KW"/>
</dbReference>
<protein>
    <recommendedName>
        <fullName evidence="10">DNA 5'-3' helicase</fullName>
        <ecNumber evidence="10">5.6.2.3</ecNumber>
    </recommendedName>
</protein>
<keyword evidence="6" id="KW-0347">Helicase</keyword>
<proteinExistence type="inferred from homology"/>
<organism evidence="14 15">
    <name type="scientific">Azospirillum baldaniorum</name>
    <dbReference type="NCBI Taxonomy" id="1064539"/>
    <lineage>
        <taxon>Bacteria</taxon>
        <taxon>Pseudomonadati</taxon>
        <taxon>Pseudomonadota</taxon>
        <taxon>Alphaproteobacteria</taxon>
        <taxon>Rhodospirillales</taxon>
        <taxon>Azospirillaceae</taxon>
        <taxon>Azospirillum</taxon>
    </lineage>
</organism>
<dbReference type="InterPro" id="IPR007694">
    <property type="entry name" value="DNA_helicase_DnaB-like_C"/>
</dbReference>
<feature type="domain" description="SF4 helicase" evidence="13">
    <location>
        <begin position="189"/>
        <end position="371"/>
    </location>
</feature>
<keyword evidence="3" id="KW-0235">DNA replication</keyword>
<evidence type="ECO:0000256" key="1">
    <source>
        <dbReference type="ARBA" id="ARBA00008428"/>
    </source>
</evidence>
<geneLocation type="plasmid" evidence="14 15">
    <name>AZOBR_p1</name>
</geneLocation>
<dbReference type="GO" id="GO:0005524">
    <property type="term" value="F:ATP binding"/>
    <property type="evidence" value="ECO:0007669"/>
    <property type="project" value="UniProtKB-KW"/>
</dbReference>
<evidence type="ECO:0000256" key="9">
    <source>
        <dbReference type="ARBA" id="ARBA00023235"/>
    </source>
</evidence>
<dbReference type="Gene3D" id="3.40.50.300">
    <property type="entry name" value="P-loop containing nucleotide triphosphate hydrolases"/>
    <property type="match status" value="1"/>
</dbReference>
<dbReference type="GO" id="GO:0005829">
    <property type="term" value="C:cytosol"/>
    <property type="evidence" value="ECO:0007669"/>
    <property type="project" value="TreeGrafter"/>
</dbReference>
<evidence type="ECO:0000256" key="3">
    <source>
        <dbReference type="ARBA" id="ARBA00022705"/>
    </source>
</evidence>
<evidence type="ECO:0000259" key="13">
    <source>
        <dbReference type="Pfam" id="PF03796"/>
    </source>
</evidence>
<dbReference type="GO" id="GO:0043139">
    <property type="term" value="F:5'-3' DNA helicase activity"/>
    <property type="evidence" value="ECO:0007669"/>
    <property type="project" value="UniProtKB-EC"/>
</dbReference>
<dbReference type="Pfam" id="PF03796">
    <property type="entry name" value="DnaB_C"/>
    <property type="match status" value="1"/>
</dbReference>
<evidence type="ECO:0000256" key="8">
    <source>
        <dbReference type="ARBA" id="ARBA00023125"/>
    </source>
</evidence>
<comment type="catalytic activity">
    <reaction evidence="11">
        <text>ATP + H2O = ADP + phosphate + H(+)</text>
        <dbReference type="Rhea" id="RHEA:13065"/>
        <dbReference type="ChEBI" id="CHEBI:15377"/>
        <dbReference type="ChEBI" id="CHEBI:15378"/>
        <dbReference type="ChEBI" id="CHEBI:30616"/>
        <dbReference type="ChEBI" id="CHEBI:43474"/>
        <dbReference type="ChEBI" id="CHEBI:456216"/>
        <dbReference type="EC" id="5.6.2.3"/>
    </reaction>
</comment>
<dbReference type="GO" id="GO:0003677">
    <property type="term" value="F:DNA binding"/>
    <property type="evidence" value="ECO:0007669"/>
    <property type="project" value="UniProtKB-KW"/>
</dbReference>
<evidence type="ECO:0000256" key="5">
    <source>
        <dbReference type="ARBA" id="ARBA00022801"/>
    </source>
</evidence>
<comment type="similarity">
    <text evidence="1">Belongs to the helicase family. DnaB subfamily.</text>
</comment>
<keyword evidence="14" id="KW-0614">Plasmid</keyword>
<gene>
    <name evidence="14" type="ORF">AZOBR_p120038</name>
</gene>
<keyword evidence="2" id="KW-0639">Primosome</keyword>
<keyword evidence="8" id="KW-0238">DNA-binding</keyword>
<keyword evidence="5" id="KW-0378">Hydrolase</keyword>
<dbReference type="EMBL" id="HE577328">
    <property type="protein sequence ID" value="CCC99720.1"/>
    <property type="molecule type" value="Genomic_DNA"/>
</dbReference>
<evidence type="ECO:0000259" key="12">
    <source>
        <dbReference type="Pfam" id="PF00772"/>
    </source>
</evidence>
<dbReference type="PANTHER" id="PTHR30153">
    <property type="entry name" value="REPLICATIVE DNA HELICASE DNAB"/>
    <property type="match status" value="1"/>
</dbReference>
<dbReference type="GO" id="GO:1990077">
    <property type="term" value="C:primosome complex"/>
    <property type="evidence" value="ECO:0007669"/>
    <property type="project" value="UniProtKB-KW"/>
</dbReference>
<dbReference type="AlphaFoldDB" id="A0A9P1JU45"/>
<feature type="domain" description="DNA helicase DnaB-like N-terminal" evidence="12">
    <location>
        <begin position="22"/>
        <end position="122"/>
    </location>
</feature>
<evidence type="ECO:0000313" key="15">
    <source>
        <dbReference type="Proteomes" id="UP000007319"/>
    </source>
</evidence>
<dbReference type="PANTHER" id="PTHR30153:SF2">
    <property type="entry name" value="REPLICATIVE DNA HELICASE"/>
    <property type="match status" value="1"/>
</dbReference>
<dbReference type="RefSeq" id="WP_014197225.1">
    <property type="nucleotide sequence ID" value="NC_016594.1"/>
</dbReference>
<evidence type="ECO:0000256" key="2">
    <source>
        <dbReference type="ARBA" id="ARBA00022515"/>
    </source>
</evidence>
<keyword evidence="7" id="KW-0067">ATP-binding</keyword>
<keyword evidence="9" id="KW-0413">Isomerase</keyword>
<dbReference type="KEGG" id="abs:AZOBR_p120038"/>
<evidence type="ECO:0000256" key="4">
    <source>
        <dbReference type="ARBA" id="ARBA00022741"/>
    </source>
</evidence>
<dbReference type="Proteomes" id="UP000007319">
    <property type="component" value="Plasmid AZOBR_p1"/>
</dbReference>
<evidence type="ECO:0000256" key="7">
    <source>
        <dbReference type="ARBA" id="ARBA00022840"/>
    </source>
</evidence>
<dbReference type="InterPro" id="IPR007693">
    <property type="entry name" value="DNA_helicase_DnaB-like_N"/>
</dbReference>
<reference evidence="14 15" key="1">
    <citation type="journal article" date="2011" name="PLoS Genet.">
        <title>Azospirillum genomes reveal transition of bacteria from aquatic to terrestrial environments.</title>
        <authorList>
            <person name="Wisniewski-Dye F."/>
            <person name="Borziak K."/>
            <person name="Khalsa-Moyers G."/>
            <person name="Alexandre G."/>
            <person name="Sukharnikov L.O."/>
            <person name="Wuichet K."/>
            <person name="Hurst G.B."/>
            <person name="McDonald W.H."/>
            <person name="Robertson J.S."/>
            <person name="Barbe V."/>
            <person name="Calteau A."/>
            <person name="Rouy Z."/>
            <person name="Mangenot S."/>
            <person name="Prigent-Combaret C."/>
            <person name="Normand P."/>
            <person name="Boyer M."/>
            <person name="Siguier P."/>
            <person name="Dessaux Y."/>
            <person name="Elmerich C."/>
            <person name="Condemine G."/>
            <person name="Krishnen G."/>
            <person name="Kennedy I."/>
            <person name="Paterson A.H."/>
            <person name="Gonzalez V."/>
            <person name="Mavingui P."/>
            <person name="Zhulin I.B."/>
        </authorList>
    </citation>
    <scope>NUCLEOTIDE SEQUENCE [LARGE SCALE GENOMIC DNA]</scope>
    <source>
        <strain evidence="14 15">Sp245</strain>
    </source>
</reference>
<keyword evidence="15" id="KW-1185">Reference proteome</keyword>
<dbReference type="SUPFAM" id="SSF52540">
    <property type="entry name" value="P-loop containing nucleoside triphosphate hydrolases"/>
    <property type="match status" value="1"/>
</dbReference>
<name>A0A9P1JU45_9PROT</name>
<evidence type="ECO:0000256" key="6">
    <source>
        <dbReference type="ARBA" id="ARBA00022806"/>
    </source>
</evidence>
<dbReference type="InterPro" id="IPR036185">
    <property type="entry name" value="DNA_heli_DnaB-like_N_sf"/>
</dbReference>
<dbReference type="GO" id="GO:0006269">
    <property type="term" value="P:DNA replication, synthesis of primer"/>
    <property type="evidence" value="ECO:0007669"/>
    <property type="project" value="UniProtKB-KW"/>
</dbReference>
<dbReference type="SUPFAM" id="SSF48024">
    <property type="entry name" value="N-terminal domain of DnaB helicase"/>
    <property type="match status" value="1"/>
</dbReference>